<feature type="transmembrane region" description="Helical" evidence="1">
    <location>
        <begin position="246"/>
        <end position="266"/>
    </location>
</feature>
<feature type="transmembrane region" description="Helical" evidence="1">
    <location>
        <begin position="105"/>
        <end position="130"/>
    </location>
</feature>
<feature type="transmembrane region" description="Helical" evidence="1">
    <location>
        <begin position="272"/>
        <end position="297"/>
    </location>
</feature>
<comment type="caution">
    <text evidence="2">The sequence shown here is derived from an EMBL/GenBank/DDBJ whole genome shotgun (WGS) entry which is preliminary data.</text>
</comment>
<dbReference type="GO" id="GO:0005886">
    <property type="term" value="C:plasma membrane"/>
    <property type="evidence" value="ECO:0007669"/>
    <property type="project" value="TreeGrafter"/>
</dbReference>
<keyword evidence="1" id="KW-0472">Membrane</keyword>
<feature type="transmembrane region" description="Helical" evidence="1">
    <location>
        <begin position="432"/>
        <end position="453"/>
    </location>
</feature>
<dbReference type="OrthoDB" id="9787129at2"/>
<feature type="transmembrane region" description="Helical" evidence="1">
    <location>
        <begin position="142"/>
        <end position="160"/>
    </location>
</feature>
<protein>
    <submittedName>
        <fullName evidence="2">GntP family permease</fullName>
    </submittedName>
</protein>
<keyword evidence="1" id="KW-0812">Transmembrane</keyword>
<dbReference type="Pfam" id="PF02447">
    <property type="entry name" value="GntP_permease"/>
    <property type="match status" value="1"/>
</dbReference>
<dbReference type="AlphaFoldDB" id="A0A3M8C0V5"/>
<sequence>MDVSGTQMVVGLVLAVVILIFLVLRTKIHAFLALIIAASIAGIVGGMAPVKVADTISAGFGSTLASIGIIIGLGVMIGRILEVSGAAETLAYSLIRFVGKKKEEWAMAIAGYIVSIPIFVDSAFVILNPLVKALSKKTGKSVISLGVALAVGLVITHSLVPPTPGPLGVAGIFGVDIGLMIALGLLFGIPIMIVGVLYAKWLGNRIYQIPDDSDAGFSRPDTKIAYQEFLDLADKKSAELPSLSKSLLPILIPIILIFLNTTLSAMELTTGFYEILIFLGKPIIAVSIGLIAAIYALAGHLSRSATLDRMEEGIQTAGIIILVTGAGGALGAVLRESGAGDFIAGKIAELPLPAILIPFFVATLVRLVQGSGTVAMVTAASISAPILANMEVNMALAAQAAAMGSMIFSYFNDSLFWVVNRMLGIKNVKEQIMVWSVPTTISWFVGLVCLLIANMFM</sequence>
<keyword evidence="3" id="KW-1185">Reference proteome</keyword>
<feature type="transmembrane region" description="Helical" evidence="1">
    <location>
        <begin position="392"/>
        <end position="412"/>
    </location>
</feature>
<organism evidence="2 3">
    <name type="scientific">Brevibacillus invocatus</name>
    <dbReference type="NCBI Taxonomy" id="173959"/>
    <lineage>
        <taxon>Bacteria</taxon>
        <taxon>Bacillati</taxon>
        <taxon>Bacillota</taxon>
        <taxon>Bacilli</taxon>
        <taxon>Bacillales</taxon>
        <taxon>Paenibacillaceae</taxon>
        <taxon>Brevibacillus</taxon>
    </lineage>
</organism>
<dbReference type="RefSeq" id="WP_122910598.1">
    <property type="nucleotide sequence ID" value="NZ_CBCSBE010000026.1"/>
</dbReference>
<dbReference type="EMBL" id="RHHR01000040">
    <property type="protein sequence ID" value="RNB69007.1"/>
    <property type="molecule type" value="Genomic_DNA"/>
</dbReference>
<dbReference type="PANTHER" id="PTHR30354">
    <property type="entry name" value="GNT FAMILY GLUCONATE TRANSPORTER"/>
    <property type="match status" value="1"/>
</dbReference>
<gene>
    <name evidence="2" type="ORF">EDM52_19380</name>
</gene>
<feature type="transmembrane region" description="Helical" evidence="1">
    <location>
        <begin position="56"/>
        <end position="73"/>
    </location>
</feature>
<reference evidence="2 3" key="1">
    <citation type="submission" date="2018-10" db="EMBL/GenBank/DDBJ databases">
        <title>Phylogenomics of Brevibacillus.</title>
        <authorList>
            <person name="Dunlap C."/>
        </authorList>
    </citation>
    <scope>NUCLEOTIDE SEQUENCE [LARGE SCALE GENOMIC DNA]</scope>
    <source>
        <strain evidence="2 3">JCM 12215</strain>
    </source>
</reference>
<feature type="transmembrane region" description="Helical" evidence="1">
    <location>
        <begin position="317"/>
        <end position="334"/>
    </location>
</feature>
<dbReference type="Proteomes" id="UP000282028">
    <property type="component" value="Unassembled WGS sequence"/>
</dbReference>
<evidence type="ECO:0000256" key="1">
    <source>
        <dbReference type="SAM" id="Phobius"/>
    </source>
</evidence>
<feature type="transmembrane region" description="Helical" evidence="1">
    <location>
        <begin position="354"/>
        <end position="380"/>
    </location>
</feature>
<dbReference type="InterPro" id="IPR003474">
    <property type="entry name" value="Glcn_transporter"/>
</dbReference>
<dbReference type="NCBIfam" id="TIGR00791">
    <property type="entry name" value="gntP"/>
    <property type="match status" value="1"/>
</dbReference>
<keyword evidence="1" id="KW-1133">Transmembrane helix</keyword>
<feature type="transmembrane region" description="Helical" evidence="1">
    <location>
        <begin position="31"/>
        <end position="50"/>
    </location>
</feature>
<dbReference type="GO" id="GO:0015128">
    <property type="term" value="F:gluconate transmembrane transporter activity"/>
    <property type="evidence" value="ECO:0007669"/>
    <property type="project" value="InterPro"/>
</dbReference>
<accession>A0A3M8C0V5</accession>
<dbReference type="PIRSF" id="PIRSF002746">
    <property type="entry name" value="Gluconate_transporter"/>
    <property type="match status" value="1"/>
</dbReference>
<evidence type="ECO:0000313" key="2">
    <source>
        <dbReference type="EMBL" id="RNB69007.1"/>
    </source>
</evidence>
<dbReference type="PANTHER" id="PTHR30354:SF11">
    <property type="entry name" value="PERMEASE"/>
    <property type="match status" value="1"/>
</dbReference>
<proteinExistence type="predicted"/>
<feature type="transmembrane region" description="Helical" evidence="1">
    <location>
        <begin position="172"/>
        <end position="199"/>
    </location>
</feature>
<evidence type="ECO:0000313" key="3">
    <source>
        <dbReference type="Proteomes" id="UP000282028"/>
    </source>
</evidence>
<feature type="transmembrane region" description="Helical" evidence="1">
    <location>
        <begin position="6"/>
        <end position="24"/>
    </location>
</feature>
<name>A0A3M8C0V5_9BACL</name>